<dbReference type="Proteomes" id="UP000622017">
    <property type="component" value="Unassembled WGS sequence"/>
</dbReference>
<sequence>MGIRPRKISVNFWRINTDSNNEHSEKILNDAIATVDCSKFKSFLKGESYSLDAYAVEDRGDYIQGALVHNQMANLPPTYATDSKQFGLLPLTPGQGLSKTSCFVFEKRRRILLLESPGEGSTTARDWCLYLRTMLLEQRNGRFPHIHPAVIENLDARAVFKRLTRITQLRVHIARLRDVSMFRDEATRQAITSSFKVATESGSDEIICTFKVPSRPPKKRQTDLGINPSLQRSFVDKFVSAMDELDPRELSLLQVVGQEEDLERLTQLNLLANRVTDSISAVPFTDSTLPSSVAVRHRCQLILELFEKHAAVIQSVGGE</sequence>
<protein>
    <submittedName>
        <fullName evidence="1">Uncharacterized protein</fullName>
    </submittedName>
</protein>
<accession>A0ABR7MI20</accession>
<organism evidence="1 2">
    <name type="scientific">Hymenobacter citatus</name>
    <dbReference type="NCBI Taxonomy" id="2763506"/>
    <lineage>
        <taxon>Bacteria</taxon>
        <taxon>Pseudomonadati</taxon>
        <taxon>Bacteroidota</taxon>
        <taxon>Cytophagia</taxon>
        <taxon>Cytophagales</taxon>
        <taxon>Hymenobacteraceae</taxon>
        <taxon>Hymenobacter</taxon>
    </lineage>
</organism>
<comment type="caution">
    <text evidence="1">The sequence shown here is derived from an EMBL/GenBank/DDBJ whole genome shotgun (WGS) entry which is preliminary data.</text>
</comment>
<proteinExistence type="predicted"/>
<evidence type="ECO:0000313" key="1">
    <source>
        <dbReference type="EMBL" id="MBC6610702.1"/>
    </source>
</evidence>
<gene>
    <name evidence="1" type="ORF">H8B15_07195</name>
</gene>
<evidence type="ECO:0000313" key="2">
    <source>
        <dbReference type="Proteomes" id="UP000622017"/>
    </source>
</evidence>
<dbReference type="RefSeq" id="WP_187318996.1">
    <property type="nucleotide sequence ID" value="NZ_JACSCY010000004.1"/>
</dbReference>
<reference evidence="1 2" key="1">
    <citation type="submission" date="2020-08" db="EMBL/GenBank/DDBJ databases">
        <title>Hymenobacter sp.</title>
        <authorList>
            <person name="Kim M.K."/>
        </authorList>
    </citation>
    <scope>NUCLEOTIDE SEQUENCE [LARGE SCALE GENOMIC DNA]</scope>
    <source>
        <strain evidence="1 2">BT507</strain>
    </source>
</reference>
<dbReference type="EMBL" id="JACSCY010000004">
    <property type="protein sequence ID" value="MBC6610702.1"/>
    <property type="molecule type" value="Genomic_DNA"/>
</dbReference>
<name>A0ABR7MI20_9BACT</name>
<keyword evidence="2" id="KW-1185">Reference proteome</keyword>